<dbReference type="Proteomes" id="UP000176300">
    <property type="component" value="Unassembled WGS sequence"/>
</dbReference>
<evidence type="ECO:0000313" key="4">
    <source>
        <dbReference type="Proteomes" id="UP000176300"/>
    </source>
</evidence>
<evidence type="ECO:0000256" key="2">
    <source>
        <dbReference type="SAM" id="Phobius"/>
    </source>
</evidence>
<gene>
    <name evidence="3" type="ORF">A2373_03530</name>
</gene>
<keyword evidence="2" id="KW-0812">Transmembrane</keyword>
<name>A0A1F6NDK2_9BACT</name>
<dbReference type="AlphaFoldDB" id="A0A1F6NDK2"/>
<keyword evidence="2" id="KW-1133">Transmembrane helix</keyword>
<feature type="transmembrane region" description="Helical" evidence="2">
    <location>
        <begin position="67"/>
        <end position="86"/>
    </location>
</feature>
<protein>
    <submittedName>
        <fullName evidence="3">Uncharacterized protein</fullName>
    </submittedName>
</protein>
<keyword evidence="2" id="KW-0472">Membrane</keyword>
<feature type="region of interest" description="Disordered" evidence="1">
    <location>
        <begin position="164"/>
        <end position="186"/>
    </location>
</feature>
<reference evidence="3 4" key="1">
    <citation type="journal article" date="2016" name="Nat. Commun.">
        <title>Thousands of microbial genomes shed light on interconnected biogeochemical processes in an aquifer system.</title>
        <authorList>
            <person name="Anantharaman K."/>
            <person name="Brown C.T."/>
            <person name="Hug L.A."/>
            <person name="Sharon I."/>
            <person name="Castelle C.J."/>
            <person name="Probst A.J."/>
            <person name="Thomas B.C."/>
            <person name="Singh A."/>
            <person name="Wilkins M.J."/>
            <person name="Karaoz U."/>
            <person name="Brodie E.L."/>
            <person name="Williams K.H."/>
            <person name="Hubbard S.S."/>
            <person name="Banfield J.F."/>
        </authorList>
    </citation>
    <scope>NUCLEOTIDE SEQUENCE [LARGE SCALE GENOMIC DNA]</scope>
</reference>
<evidence type="ECO:0000313" key="3">
    <source>
        <dbReference type="EMBL" id="OGH81972.1"/>
    </source>
</evidence>
<evidence type="ECO:0000256" key="1">
    <source>
        <dbReference type="SAM" id="MobiDB-lite"/>
    </source>
</evidence>
<proteinExistence type="predicted"/>
<accession>A0A1F6NDK2</accession>
<organism evidence="3 4">
    <name type="scientific">Candidatus Magasanikbacteria bacterium RIFOXYB1_FULL_40_15</name>
    <dbReference type="NCBI Taxonomy" id="1798697"/>
    <lineage>
        <taxon>Bacteria</taxon>
        <taxon>Candidatus Magasanikiibacteriota</taxon>
    </lineage>
</organism>
<comment type="caution">
    <text evidence="3">The sequence shown here is derived from an EMBL/GenBank/DDBJ whole genome shotgun (WGS) entry which is preliminary data.</text>
</comment>
<sequence>MFLCFNVLMLNMPVKKGKSKKNIDSDVKKQIKNTVEKLPQLIVEEVKESQKINTDYYDNPSYKNKKVMMWVFVAVFCLIIAGLWIININTVFYDFTKSLGKNNGTQILKDGQEILQDSYKNDLGKIMDDVEKLFAEEPTEETAEPKEKKPINLDDIVNAVNNFTSTTTNTATSTEDTTTSTEETAE</sequence>
<dbReference type="EMBL" id="MFQS01000053">
    <property type="protein sequence ID" value="OGH81972.1"/>
    <property type="molecule type" value="Genomic_DNA"/>
</dbReference>